<dbReference type="Proteomes" id="UP000285146">
    <property type="component" value="Unassembled WGS sequence"/>
</dbReference>
<feature type="non-terminal residue" evidence="2">
    <location>
        <position position="600"/>
    </location>
</feature>
<protein>
    <recommendedName>
        <fullName evidence="4">F-box domain-containing protein</fullName>
    </recommendedName>
</protein>
<feature type="compositionally biased region" description="Gly residues" evidence="1">
    <location>
        <begin position="584"/>
        <end position="600"/>
    </location>
</feature>
<feature type="compositionally biased region" description="Polar residues" evidence="1">
    <location>
        <begin position="52"/>
        <end position="65"/>
    </location>
</feature>
<evidence type="ECO:0000256" key="1">
    <source>
        <dbReference type="SAM" id="MobiDB-lite"/>
    </source>
</evidence>
<evidence type="ECO:0000313" key="2">
    <source>
        <dbReference type="EMBL" id="ROV91079.1"/>
    </source>
</evidence>
<accession>A0A423VJ99</accession>
<dbReference type="AlphaFoldDB" id="A0A423VJ99"/>
<reference evidence="2 3" key="1">
    <citation type="submission" date="2015-09" db="EMBL/GenBank/DDBJ databases">
        <title>Host preference determinants of Valsa canker pathogens revealed by comparative genomics.</title>
        <authorList>
            <person name="Yin Z."/>
            <person name="Huang L."/>
        </authorList>
    </citation>
    <scope>NUCLEOTIDE SEQUENCE [LARGE SCALE GENOMIC DNA]</scope>
    <source>
        <strain evidence="2 3">SXYLt</strain>
    </source>
</reference>
<feature type="compositionally biased region" description="Low complexity" evidence="1">
    <location>
        <begin position="28"/>
        <end position="51"/>
    </location>
</feature>
<proteinExistence type="predicted"/>
<name>A0A423VJ99_9PEZI</name>
<dbReference type="InParanoid" id="A0A423VJ99"/>
<organism evidence="2 3">
    <name type="scientific">Cytospora leucostoma</name>
    <dbReference type="NCBI Taxonomy" id="1230097"/>
    <lineage>
        <taxon>Eukaryota</taxon>
        <taxon>Fungi</taxon>
        <taxon>Dikarya</taxon>
        <taxon>Ascomycota</taxon>
        <taxon>Pezizomycotina</taxon>
        <taxon>Sordariomycetes</taxon>
        <taxon>Sordariomycetidae</taxon>
        <taxon>Diaporthales</taxon>
        <taxon>Cytosporaceae</taxon>
        <taxon>Cytospora</taxon>
    </lineage>
</organism>
<feature type="region of interest" description="Disordered" evidence="1">
    <location>
        <begin position="16"/>
        <end position="135"/>
    </location>
</feature>
<feature type="region of interest" description="Disordered" evidence="1">
    <location>
        <begin position="538"/>
        <end position="600"/>
    </location>
</feature>
<keyword evidence="3" id="KW-1185">Reference proteome</keyword>
<dbReference type="OrthoDB" id="3692147at2759"/>
<comment type="caution">
    <text evidence="2">The sequence shown here is derived from an EMBL/GenBank/DDBJ whole genome shotgun (WGS) entry which is preliminary data.</text>
</comment>
<feature type="compositionally biased region" description="Low complexity" evidence="1">
    <location>
        <begin position="538"/>
        <end position="567"/>
    </location>
</feature>
<sequence length="600" mass="65070">MTVKLCKFRRRLRGFLSDSSDEGINTPSSSSSSCVAAEDGQSDSGASSQQDCKSPTQIGGESSPQGCREEPSQTKSPSFIKTAEEQQEEGSEEQPPQRPPSYYAIFPPGSYPESPPRTPAPAPTPPSGEREETEPLAEAVWHNIARSPLCRLPDRLLTRIIDMLDNSGVECMRRVARRFPPLCVGIIHDRPRALLSSEVPYAGGWPYKWPRLRSMSSTGQAQELLRWAEGRGDALPADRAQFLSLLHRDQYCDGCRAAREAPDWEKRTAQLRRFLHCSVCRLDHPACLFSHTQRIQGPHRRRCIAHEGYIRICGHEKGIIRWSDVLDYKRKMEPPTEDPGLRPVQCRDDSHIVVCKDTAIGDVVKRRNLYPGCRINKCQEYIFPSFQVWKKTIFLHWTAHLPLGQTEWPITAAGLRPRLAELRDNAGRFICPALAPGVGMDFPELRCFDPNCCDCVSFEDSQRVLDFEGDYTAHHAKCLFPLIGLARPCLDAKEEKPKECDEPELLPDAIVAEMEGTGVGVGVGVGAMGEGADEAGVRRSASAAGADAGADEAGVRRGAGASEAGADAGAGAGAGAGADEAGTGVDGGAGGRAGEGATAG</sequence>
<feature type="compositionally biased region" description="Pro residues" evidence="1">
    <location>
        <begin position="109"/>
        <end position="126"/>
    </location>
</feature>
<dbReference type="EMBL" id="LKEB01000093">
    <property type="protein sequence ID" value="ROV91079.1"/>
    <property type="molecule type" value="Genomic_DNA"/>
</dbReference>
<gene>
    <name evidence="2" type="ORF">VPNG_09915</name>
</gene>
<dbReference type="STRING" id="1230097.A0A423VJ99"/>
<evidence type="ECO:0000313" key="3">
    <source>
        <dbReference type="Proteomes" id="UP000285146"/>
    </source>
</evidence>
<dbReference type="PROSITE" id="PS51257">
    <property type="entry name" value="PROKAR_LIPOPROTEIN"/>
    <property type="match status" value="1"/>
</dbReference>
<evidence type="ECO:0008006" key="4">
    <source>
        <dbReference type="Google" id="ProtNLM"/>
    </source>
</evidence>